<evidence type="ECO:0000256" key="5">
    <source>
        <dbReference type="ARBA" id="ARBA00022927"/>
    </source>
</evidence>
<evidence type="ECO:0000259" key="11">
    <source>
        <dbReference type="Pfam" id="PF02355"/>
    </source>
</evidence>
<evidence type="ECO:0000313" key="13">
    <source>
        <dbReference type="Proteomes" id="UP000018769"/>
    </source>
</evidence>
<dbReference type="GO" id="GO:0043952">
    <property type="term" value="P:protein transport by the Sec complex"/>
    <property type="evidence" value="ECO:0007669"/>
    <property type="project" value="UniProtKB-UniRule"/>
</dbReference>
<comment type="subunit">
    <text evidence="9">Forms a complex with SecD. Part of the essential Sec protein translocation apparatus which comprises SecA, SecYEG and auxiliary proteins SecDF. Other proteins may also be involved.</text>
</comment>
<accession>V6DH17</accession>
<dbReference type="EMBL" id="HG793133">
    <property type="protein sequence ID" value="CDK30855.1"/>
    <property type="molecule type" value="Genomic_DNA"/>
</dbReference>
<keyword evidence="5 9" id="KW-0653">Protein transport</keyword>
<evidence type="ECO:0000313" key="12">
    <source>
        <dbReference type="EMBL" id="CDK30855.1"/>
    </source>
</evidence>
<evidence type="ECO:0000256" key="4">
    <source>
        <dbReference type="ARBA" id="ARBA00022692"/>
    </source>
</evidence>
<dbReference type="RefSeq" id="WP_023792641.1">
    <property type="nucleotide sequence ID" value="NC_023003.1"/>
</dbReference>
<dbReference type="Pfam" id="PF07549">
    <property type="entry name" value="Sec_GG"/>
    <property type="match status" value="1"/>
</dbReference>
<organism evidence="12 13">
    <name type="scientific">Candidatus Babela massiliensis</name>
    <dbReference type="NCBI Taxonomy" id="673862"/>
    <lineage>
        <taxon>Bacteria</taxon>
        <taxon>Candidatus Babelota</taxon>
        <taxon>Candidatus Babeliae</taxon>
        <taxon>Candidatus Babeliales</taxon>
        <taxon>Candidatus Babeliaceae</taxon>
        <taxon>Candidatus Babela</taxon>
    </lineage>
</organism>
<dbReference type="HOGENOM" id="CLU_050012_0_1_7"/>
<dbReference type="NCBIfam" id="TIGR00966">
    <property type="entry name" value="transloc_SecF"/>
    <property type="match status" value="1"/>
</dbReference>
<feature type="transmembrane region" description="Helical" evidence="9">
    <location>
        <begin position="147"/>
        <end position="168"/>
    </location>
</feature>
<evidence type="ECO:0000256" key="1">
    <source>
        <dbReference type="ARBA" id="ARBA00004651"/>
    </source>
</evidence>
<feature type="transmembrane region" description="Helical" evidence="9">
    <location>
        <begin position="175"/>
        <end position="197"/>
    </location>
</feature>
<dbReference type="GO" id="GO:0005886">
    <property type="term" value="C:plasma membrane"/>
    <property type="evidence" value="ECO:0007669"/>
    <property type="project" value="UniProtKB-SubCell"/>
</dbReference>
<keyword evidence="13" id="KW-1185">Reference proteome</keyword>
<dbReference type="OrthoDB" id="9774769at2"/>
<comment type="subcellular location">
    <subcellularLocation>
        <location evidence="1 9">Cell membrane</location>
        <topology evidence="1 9">Multi-pass membrane protein</topology>
    </subcellularLocation>
</comment>
<feature type="transmembrane region" description="Helical" evidence="9">
    <location>
        <begin position="21"/>
        <end position="43"/>
    </location>
</feature>
<dbReference type="InterPro" id="IPR048634">
    <property type="entry name" value="SecD_SecF_C"/>
</dbReference>
<dbReference type="GO" id="GO:0065002">
    <property type="term" value="P:intracellular protein transmembrane transport"/>
    <property type="evidence" value="ECO:0007669"/>
    <property type="project" value="UniProtKB-UniRule"/>
</dbReference>
<feature type="coiled-coil region" evidence="10">
    <location>
        <begin position="97"/>
        <end position="127"/>
    </location>
</feature>
<evidence type="ECO:0000256" key="8">
    <source>
        <dbReference type="ARBA" id="ARBA00023136"/>
    </source>
</evidence>
<evidence type="ECO:0000256" key="10">
    <source>
        <dbReference type="SAM" id="Coils"/>
    </source>
</evidence>
<dbReference type="PANTHER" id="PTHR30081:SF8">
    <property type="entry name" value="PROTEIN TRANSLOCASE SUBUNIT SECF"/>
    <property type="match status" value="1"/>
</dbReference>
<dbReference type="PATRIC" id="fig|673862.3.peg.743"/>
<sequence>MFNFLRYSNRQAVEHPIDFMKYNWLSLILSALLIFTFSGFYLYRYFKTGSAFNYSVDFTGGIQTLLKFNKPVKSQDIIRILDEKGWPGTIAREFSEKEQLIRIKKEAKDVKEEAENIKKAIEASLDNSYKVEILKTDSVGGATGSRLWLKSFYAIVLSLIAMLLYIAFRFFSFSYAMGAVVSLFHDALAILTVFLIFDKEISINVIGAILAVLGYSINDTIVIFSRVKDNIKKYPNKSIREVINISITETLSRTILTTISTLLVVVSLSIFGGETLRDLSLALLVGIVFGIYSTIFIANPVLLLLYKDNKVKK</sequence>
<evidence type="ECO:0000256" key="3">
    <source>
        <dbReference type="ARBA" id="ARBA00022475"/>
    </source>
</evidence>
<dbReference type="SUPFAM" id="SSF82866">
    <property type="entry name" value="Multidrug efflux transporter AcrB transmembrane domain"/>
    <property type="match status" value="1"/>
</dbReference>
<dbReference type="KEGG" id="dpb:BABL1_gene_159"/>
<keyword evidence="4 9" id="KW-0812">Transmembrane</keyword>
<keyword evidence="2 9" id="KW-0813">Transport</keyword>
<dbReference type="Proteomes" id="UP000018769">
    <property type="component" value="Chromosome I"/>
</dbReference>
<dbReference type="Gene3D" id="1.20.1640.10">
    <property type="entry name" value="Multidrug efflux transporter AcrB transmembrane domain"/>
    <property type="match status" value="1"/>
</dbReference>
<dbReference type="InterPro" id="IPR022813">
    <property type="entry name" value="SecD/SecF_arch_bac"/>
</dbReference>
<feature type="transmembrane region" description="Helical" evidence="9">
    <location>
        <begin position="279"/>
        <end position="306"/>
    </location>
</feature>
<protein>
    <recommendedName>
        <fullName evidence="9">Protein-export membrane protein SecF</fullName>
    </recommendedName>
</protein>
<keyword evidence="8 9" id="KW-0472">Membrane</keyword>
<reference evidence="12 13" key="1">
    <citation type="journal article" date="2015" name="Biol. Direct">
        <title>Babela massiliensis, a representative of a widespread bacterial phylum with unusual adaptations to parasitism in amoebae.</title>
        <authorList>
            <person name="Pagnier I."/>
            <person name="Yutin N."/>
            <person name="Croce O."/>
            <person name="Makarova K.S."/>
            <person name="Wolf Y.I."/>
            <person name="Benamar S."/>
            <person name="Raoult D."/>
            <person name="Koonin E.V."/>
            <person name="La Scola B."/>
        </authorList>
    </citation>
    <scope>NUCLEOTIDE SEQUENCE [LARGE SCALE GENOMIC DNA]</scope>
    <source>
        <strain evidence="13">BABL1</strain>
    </source>
</reference>
<evidence type="ECO:0000256" key="2">
    <source>
        <dbReference type="ARBA" id="ARBA00022448"/>
    </source>
</evidence>
<dbReference type="AlphaFoldDB" id="V6DH17"/>
<dbReference type="GO" id="GO:0006605">
    <property type="term" value="P:protein targeting"/>
    <property type="evidence" value="ECO:0007669"/>
    <property type="project" value="UniProtKB-UniRule"/>
</dbReference>
<dbReference type="eggNOG" id="COG0341">
    <property type="taxonomic scope" value="Bacteria"/>
</dbReference>
<gene>
    <name evidence="9" type="primary">secF</name>
    <name evidence="12" type="ORF">BABL1_gene_159</name>
</gene>
<keyword evidence="10" id="KW-0175">Coiled coil</keyword>
<dbReference type="InterPro" id="IPR022646">
    <property type="entry name" value="SecD/SecF_CS"/>
</dbReference>
<keyword evidence="3 9" id="KW-1003">Cell membrane</keyword>
<dbReference type="GO" id="GO:0015450">
    <property type="term" value="F:protein-transporting ATPase activity"/>
    <property type="evidence" value="ECO:0007669"/>
    <property type="project" value="InterPro"/>
</dbReference>
<keyword evidence="7 9" id="KW-0811">Translocation</keyword>
<proteinExistence type="inferred from homology"/>
<feature type="transmembrane region" description="Helical" evidence="9">
    <location>
        <begin position="203"/>
        <end position="224"/>
    </location>
</feature>
<feature type="transmembrane region" description="Helical" evidence="9">
    <location>
        <begin position="254"/>
        <end position="273"/>
    </location>
</feature>
<keyword evidence="6 9" id="KW-1133">Transmembrane helix</keyword>
<dbReference type="PANTHER" id="PTHR30081">
    <property type="entry name" value="PROTEIN-EXPORT MEMBRANE PROTEIN SEC"/>
    <property type="match status" value="1"/>
</dbReference>
<name>V6DH17_9BACT</name>
<feature type="domain" description="Protein export membrane protein SecD/SecF C-terminal" evidence="11">
    <location>
        <begin position="125"/>
        <end position="307"/>
    </location>
</feature>
<dbReference type="PRINTS" id="PR01755">
    <property type="entry name" value="SECFTRNLCASE"/>
</dbReference>
<evidence type="ECO:0000256" key="9">
    <source>
        <dbReference type="HAMAP-Rule" id="MF_01464"/>
    </source>
</evidence>
<dbReference type="InterPro" id="IPR005665">
    <property type="entry name" value="SecF_bac"/>
</dbReference>
<dbReference type="HAMAP" id="MF_01464_B">
    <property type="entry name" value="SecF_B"/>
    <property type="match status" value="1"/>
</dbReference>
<dbReference type="STRING" id="673862.BABL1_gene_159"/>
<dbReference type="InterPro" id="IPR022645">
    <property type="entry name" value="SecD/SecF_bac"/>
</dbReference>
<comment type="function">
    <text evidence="9">Part of the Sec protein translocase complex. Interacts with the SecYEG preprotein conducting channel. SecDF uses the proton motive force (PMF) to complete protein translocation after the ATP-dependent function of SecA.</text>
</comment>
<dbReference type="Pfam" id="PF02355">
    <property type="entry name" value="SecD_SecF_C"/>
    <property type="match status" value="1"/>
</dbReference>
<evidence type="ECO:0000256" key="7">
    <source>
        <dbReference type="ARBA" id="ARBA00023010"/>
    </source>
</evidence>
<evidence type="ECO:0000256" key="6">
    <source>
        <dbReference type="ARBA" id="ARBA00022989"/>
    </source>
</evidence>
<comment type="similarity">
    <text evidence="9">Belongs to the SecD/SecF family. SecF subfamily.</text>
</comment>